<sequence length="89" mass="10177">MSLTDRRCCALVQRWLAEDGRRARLLRVLHCDAITCFAGADSTESVPLQVTLQPPMHRPSQCDRPEAYLRFVLTYIADHPINRLDALLQ</sequence>
<proteinExistence type="predicted"/>
<protein>
    <submittedName>
        <fullName evidence="1">Uncharacterized protein</fullName>
    </submittedName>
</protein>
<reference evidence="1 2" key="1">
    <citation type="submission" date="2016-11" db="EMBL/GenBank/DDBJ databases">
        <authorList>
            <person name="Jaros S."/>
            <person name="Januszkiewicz K."/>
            <person name="Wedrychowicz H."/>
        </authorList>
    </citation>
    <scope>NUCLEOTIDE SEQUENCE [LARGE SCALE GENOMIC DNA]</scope>
    <source>
        <strain evidence="1 2">LMG 20594</strain>
    </source>
</reference>
<accession>A0A1M6V4S1</accession>
<name>A0A1M6V4S1_9BURK</name>
<dbReference type="AlphaFoldDB" id="A0A1M6V4S1"/>
<gene>
    <name evidence="1" type="ORF">SAMN05192548_10372</name>
</gene>
<organism evidence="1 2">
    <name type="scientific">Paraburkholderia terricola</name>
    <dbReference type="NCBI Taxonomy" id="169427"/>
    <lineage>
        <taxon>Bacteria</taxon>
        <taxon>Pseudomonadati</taxon>
        <taxon>Pseudomonadota</taxon>
        <taxon>Betaproteobacteria</taxon>
        <taxon>Burkholderiales</taxon>
        <taxon>Burkholderiaceae</taxon>
        <taxon>Paraburkholderia</taxon>
    </lineage>
</organism>
<dbReference type="Proteomes" id="UP000184395">
    <property type="component" value="Unassembled WGS sequence"/>
</dbReference>
<evidence type="ECO:0000313" key="1">
    <source>
        <dbReference type="EMBL" id="SHK76306.1"/>
    </source>
</evidence>
<dbReference type="EMBL" id="FRAB01000037">
    <property type="protein sequence ID" value="SHK76306.1"/>
    <property type="molecule type" value="Genomic_DNA"/>
</dbReference>
<evidence type="ECO:0000313" key="2">
    <source>
        <dbReference type="Proteomes" id="UP000184395"/>
    </source>
</evidence>
<dbReference type="STRING" id="169427.SAMN05192548_10372"/>